<dbReference type="PANTHER" id="PTHR10108">
    <property type="entry name" value="SAM-DEPENDENT METHYLTRANSFERASE"/>
    <property type="match status" value="1"/>
</dbReference>
<dbReference type="GO" id="GO:0016020">
    <property type="term" value="C:membrane"/>
    <property type="evidence" value="ECO:0007669"/>
    <property type="project" value="UniProtKB-SubCell"/>
</dbReference>
<dbReference type="GO" id="GO:0032259">
    <property type="term" value="P:methylation"/>
    <property type="evidence" value="ECO:0007669"/>
    <property type="project" value="UniProtKB-KW"/>
</dbReference>
<evidence type="ECO:0000256" key="4">
    <source>
        <dbReference type="RuleBase" id="RU366043"/>
    </source>
</evidence>
<organism evidence="5">
    <name type="scientific">Bixa orellana</name>
    <name type="common">Lipstick tree</name>
    <dbReference type="NCBI Taxonomy" id="66672"/>
    <lineage>
        <taxon>Eukaryota</taxon>
        <taxon>Viridiplantae</taxon>
        <taxon>Streptophyta</taxon>
        <taxon>Embryophyta</taxon>
        <taxon>Tracheophyta</taxon>
        <taxon>Spermatophyta</taxon>
        <taxon>Magnoliopsida</taxon>
        <taxon>eudicotyledons</taxon>
        <taxon>Gunneridae</taxon>
        <taxon>Pentapetalae</taxon>
        <taxon>rosids</taxon>
        <taxon>malvids</taxon>
        <taxon>Malvales</taxon>
        <taxon>Bixaceae</taxon>
        <taxon>Bixa</taxon>
    </lineage>
</organism>
<dbReference type="AlphaFoldDB" id="A0A9Y0ZFW0"/>
<protein>
    <recommendedName>
        <fullName evidence="4">Methyltransferase</fullName>
        <ecNumber evidence="4">2.1.1.-</ecNumber>
    </recommendedName>
</protein>
<dbReference type="GO" id="GO:0005802">
    <property type="term" value="C:trans-Golgi network"/>
    <property type="evidence" value="ECO:0007669"/>
    <property type="project" value="TreeGrafter"/>
</dbReference>
<accession>A0A9Y0ZFW0</accession>
<comment type="subcellular location">
    <subcellularLocation>
        <location evidence="4">Membrane</location>
        <topology evidence="4">Single-pass type II membrane protein</topology>
    </subcellularLocation>
</comment>
<dbReference type="GO" id="GO:0008168">
    <property type="term" value="F:methyltransferase activity"/>
    <property type="evidence" value="ECO:0007669"/>
    <property type="project" value="UniProtKB-UniRule"/>
</dbReference>
<evidence type="ECO:0000313" key="5">
    <source>
        <dbReference type="EMBL" id="QTZ19596.1"/>
    </source>
</evidence>
<dbReference type="PANTHER" id="PTHR10108:SF1102">
    <property type="entry name" value="METHYLTRANSFERASE PMT28-RELATED"/>
    <property type="match status" value="1"/>
</dbReference>
<keyword evidence="2 4" id="KW-0808">Transferase</keyword>
<keyword evidence="4" id="KW-0812">Transmembrane</keyword>
<keyword evidence="3 4" id="KW-0325">Glycoprotein</keyword>
<dbReference type="InterPro" id="IPR004159">
    <property type="entry name" value="Put_SAM_MeTrfase"/>
</dbReference>
<dbReference type="EC" id="2.1.1.-" evidence="4"/>
<dbReference type="GO" id="GO:0005768">
    <property type="term" value="C:endosome"/>
    <property type="evidence" value="ECO:0007669"/>
    <property type="project" value="TreeGrafter"/>
</dbReference>
<comment type="similarity">
    <text evidence="4">Belongs to the methyltransferase superfamily.</text>
</comment>
<name>A0A9Y0ZFW0_BIXOR</name>
<dbReference type="EMBL" id="MW885470">
    <property type="protein sequence ID" value="QTZ19596.1"/>
    <property type="molecule type" value="mRNA"/>
</dbReference>
<evidence type="ECO:0000256" key="3">
    <source>
        <dbReference type="ARBA" id="ARBA00023180"/>
    </source>
</evidence>
<keyword evidence="4" id="KW-0735">Signal-anchor</keyword>
<reference evidence="5" key="1">
    <citation type="submission" date="2021-04" db="EMBL/GenBank/DDBJ databases">
        <title>Transcriptome analysis for identification of genes encoding DOXP/MEP, carotenoid and bixin pathway enzymes in seeds of Bixa orellana.</title>
        <authorList>
            <person name="Moreira V.S."/>
            <person name="Soares V.L.F."/>
            <person name="de Souza V.C."/>
            <person name="Goliatt P.V.Z.C."/>
            <person name="Reboucas T.N.H."/>
            <person name="Otoni W.C."/>
            <person name="Costa M.G.C."/>
        </authorList>
    </citation>
    <scope>NUCLEOTIDE SEQUENCE</scope>
    <source>
        <strain evidence="5">C17803_g1_i2_m.146590</strain>
    </source>
</reference>
<proteinExistence type="evidence at transcript level"/>
<evidence type="ECO:0000256" key="2">
    <source>
        <dbReference type="ARBA" id="ARBA00022679"/>
    </source>
</evidence>
<sequence>MDRIVRPGGWVIVRDKVEILDPLEAILRSLHWEIRMTYAQKEEGIICAQKTLWRP</sequence>
<keyword evidence="1 4" id="KW-0489">Methyltransferase</keyword>
<evidence type="ECO:0000256" key="1">
    <source>
        <dbReference type="ARBA" id="ARBA00022603"/>
    </source>
</evidence>
<dbReference type="Pfam" id="PF03141">
    <property type="entry name" value="Methyltransf_29"/>
    <property type="match status" value="1"/>
</dbReference>